<evidence type="ECO:0000313" key="6">
    <source>
        <dbReference type="Proteomes" id="UP000326939"/>
    </source>
</evidence>
<dbReference type="InterPro" id="IPR013819">
    <property type="entry name" value="LipOase_C"/>
</dbReference>
<dbReference type="SUPFAM" id="SSF48484">
    <property type="entry name" value="Lipoxigenase"/>
    <property type="match status" value="1"/>
</dbReference>
<evidence type="ECO:0000256" key="2">
    <source>
        <dbReference type="ARBA" id="ARBA00022964"/>
    </source>
</evidence>
<keyword evidence="1" id="KW-0479">Metal-binding</keyword>
<dbReference type="EMBL" id="VDCV01000013">
    <property type="protein sequence ID" value="KAB5529311.1"/>
    <property type="molecule type" value="Genomic_DNA"/>
</dbReference>
<comment type="caution">
    <text evidence="5">The sequence shown here is derived from an EMBL/GenBank/DDBJ whole genome shotgun (WGS) entry which is preliminary data.</text>
</comment>
<dbReference type="GO" id="GO:0046872">
    <property type="term" value="F:metal ion binding"/>
    <property type="evidence" value="ECO:0007669"/>
    <property type="project" value="UniProtKB-KW"/>
</dbReference>
<dbReference type="Gene3D" id="1.20.245.10">
    <property type="entry name" value="Lipoxygenase-1, Domain 5"/>
    <property type="match status" value="1"/>
</dbReference>
<dbReference type="Proteomes" id="UP000326939">
    <property type="component" value="Chromosome 13"/>
</dbReference>
<sequence length="115" mass="13286">MFLDEEGLDAKDDLDSVRQIFFMPFLQKALGSLCHVLEEEADDHESYDSNQNPPLEPHFRDTVNINALARQTLINTGGILESTVYPANYAMEMSSLIYKNWDFTEQAFHEDLKKR</sequence>
<dbReference type="InterPro" id="IPR000907">
    <property type="entry name" value="LipOase"/>
</dbReference>
<accession>A0A5N5KG37</accession>
<gene>
    <name evidence="5" type="ORF">DKX38_019392</name>
</gene>
<keyword evidence="3" id="KW-0560">Oxidoreductase</keyword>
<evidence type="ECO:0000256" key="1">
    <source>
        <dbReference type="ARBA" id="ARBA00022723"/>
    </source>
</evidence>
<dbReference type="Pfam" id="PF00305">
    <property type="entry name" value="Lipoxygenase"/>
    <property type="match status" value="1"/>
</dbReference>
<evidence type="ECO:0000313" key="5">
    <source>
        <dbReference type="EMBL" id="KAB5529311.1"/>
    </source>
</evidence>
<feature type="domain" description="Lipoxygenase" evidence="4">
    <location>
        <begin position="55"/>
        <end position="115"/>
    </location>
</feature>
<evidence type="ECO:0000259" key="4">
    <source>
        <dbReference type="PROSITE" id="PS51393"/>
    </source>
</evidence>
<organism evidence="5 6">
    <name type="scientific">Salix brachista</name>
    <dbReference type="NCBI Taxonomy" id="2182728"/>
    <lineage>
        <taxon>Eukaryota</taxon>
        <taxon>Viridiplantae</taxon>
        <taxon>Streptophyta</taxon>
        <taxon>Embryophyta</taxon>
        <taxon>Tracheophyta</taxon>
        <taxon>Spermatophyta</taxon>
        <taxon>Magnoliopsida</taxon>
        <taxon>eudicotyledons</taxon>
        <taxon>Gunneridae</taxon>
        <taxon>Pentapetalae</taxon>
        <taxon>rosids</taxon>
        <taxon>fabids</taxon>
        <taxon>Malpighiales</taxon>
        <taxon>Salicaceae</taxon>
        <taxon>Saliceae</taxon>
        <taxon>Salix</taxon>
    </lineage>
</organism>
<reference evidence="6" key="1">
    <citation type="journal article" date="2019" name="Gigascience">
        <title>De novo genome assembly of the endangered Acer yangbiense, a plant species with extremely small populations endemic to Yunnan Province, China.</title>
        <authorList>
            <person name="Yang J."/>
            <person name="Wariss H.M."/>
            <person name="Tao L."/>
            <person name="Zhang R."/>
            <person name="Yun Q."/>
            <person name="Hollingsworth P."/>
            <person name="Dao Z."/>
            <person name="Luo G."/>
            <person name="Guo H."/>
            <person name="Ma Y."/>
            <person name="Sun W."/>
        </authorList>
    </citation>
    <scope>NUCLEOTIDE SEQUENCE [LARGE SCALE GENOMIC DNA]</scope>
    <source>
        <strain evidence="6">cv. br00</strain>
    </source>
</reference>
<dbReference type="GO" id="GO:0016702">
    <property type="term" value="F:oxidoreductase activity, acting on single donors with incorporation of molecular oxygen, incorporation of two atoms of oxygen"/>
    <property type="evidence" value="ECO:0007669"/>
    <property type="project" value="InterPro"/>
</dbReference>
<dbReference type="PANTHER" id="PTHR11771">
    <property type="entry name" value="LIPOXYGENASE"/>
    <property type="match status" value="1"/>
</dbReference>
<dbReference type="PROSITE" id="PS51393">
    <property type="entry name" value="LIPOXYGENASE_3"/>
    <property type="match status" value="1"/>
</dbReference>
<dbReference type="InterPro" id="IPR036226">
    <property type="entry name" value="LipOase_C_sf"/>
</dbReference>
<keyword evidence="6" id="KW-1185">Reference proteome</keyword>
<dbReference type="GO" id="GO:0034440">
    <property type="term" value="P:lipid oxidation"/>
    <property type="evidence" value="ECO:0007669"/>
    <property type="project" value="InterPro"/>
</dbReference>
<name>A0A5N5KG37_9ROSI</name>
<proteinExistence type="predicted"/>
<evidence type="ECO:0000256" key="3">
    <source>
        <dbReference type="ARBA" id="ARBA00023002"/>
    </source>
</evidence>
<protein>
    <recommendedName>
        <fullName evidence="4">Lipoxygenase domain-containing protein</fullName>
    </recommendedName>
</protein>
<dbReference type="AlphaFoldDB" id="A0A5N5KG37"/>
<keyword evidence="2" id="KW-0223">Dioxygenase</keyword>